<feature type="transmembrane region" description="Helical" evidence="6">
    <location>
        <begin position="7"/>
        <end position="34"/>
    </location>
</feature>
<dbReference type="Bgee" id="ENSAMXG00000040255">
    <property type="expression patterns" value="Expressed in zone of skin and 10 other cell types or tissues"/>
</dbReference>
<dbReference type="GO" id="GO:0016020">
    <property type="term" value="C:membrane"/>
    <property type="evidence" value="ECO:0007669"/>
    <property type="project" value="UniProtKB-SubCell"/>
</dbReference>
<dbReference type="PRINTS" id="PR00259">
    <property type="entry name" value="TMFOUR"/>
</dbReference>
<keyword evidence="4 6" id="KW-1133">Transmembrane helix</keyword>
<evidence type="ECO:0000313" key="7">
    <source>
        <dbReference type="Ensembl" id="ENSAMXP00000041420.1"/>
    </source>
</evidence>
<evidence type="ECO:0000256" key="5">
    <source>
        <dbReference type="ARBA" id="ARBA00023136"/>
    </source>
</evidence>
<organism evidence="7 8">
    <name type="scientific">Astyanax mexicanus</name>
    <name type="common">Blind cave fish</name>
    <name type="synonym">Astyanax fasciatus mexicanus</name>
    <dbReference type="NCBI Taxonomy" id="7994"/>
    <lineage>
        <taxon>Eukaryota</taxon>
        <taxon>Metazoa</taxon>
        <taxon>Chordata</taxon>
        <taxon>Craniata</taxon>
        <taxon>Vertebrata</taxon>
        <taxon>Euteleostomi</taxon>
        <taxon>Actinopterygii</taxon>
        <taxon>Neopterygii</taxon>
        <taxon>Teleostei</taxon>
        <taxon>Ostariophysi</taxon>
        <taxon>Characiformes</taxon>
        <taxon>Characoidei</taxon>
        <taxon>Acestrorhamphidae</taxon>
        <taxon>Acestrorhamphinae</taxon>
        <taxon>Astyanax</taxon>
    </lineage>
</organism>
<dbReference type="InterPro" id="IPR018499">
    <property type="entry name" value="Tetraspanin/Peripherin"/>
</dbReference>
<dbReference type="InterPro" id="IPR008952">
    <property type="entry name" value="Tetraspanin_EC2_sf"/>
</dbReference>
<name>A0A3B1JHW2_ASTMX</name>
<dbReference type="Ensembl" id="ENSAMXT00000039343.1">
    <property type="protein sequence ID" value="ENSAMXP00000041420.1"/>
    <property type="gene ID" value="ENSAMXG00000040255.1"/>
</dbReference>
<feature type="transmembrane region" description="Helical" evidence="6">
    <location>
        <begin position="86"/>
        <end position="109"/>
    </location>
</feature>
<keyword evidence="8" id="KW-1185">Reference proteome</keyword>
<protein>
    <recommendedName>
        <fullName evidence="6">Tetraspanin</fullName>
    </recommendedName>
</protein>
<dbReference type="OrthoDB" id="5982705at2759"/>
<dbReference type="Pfam" id="PF00335">
    <property type="entry name" value="Tetraspanin"/>
    <property type="match status" value="1"/>
</dbReference>
<dbReference type="SUPFAM" id="SSF48652">
    <property type="entry name" value="Tetraspanin"/>
    <property type="match status" value="1"/>
</dbReference>
<feature type="transmembrane region" description="Helical" evidence="6">
    <location>
        <begin position="226"/>
        <end position="248"/>
    </location>
</feature>
<evidence type="ECO:0000256" key="4">
    <source>
        <dbReference type="ARBA" id="ARBA00022989"/>
    </source>
</evidence>
<dbReference type="PANTHER" id="PTHR47110">
    <property type="entry name" value="TESTIS-SPECIFIC EXPRESSED PROTEIN 55"/>
    <property type="match status" value="1"/>
</dbReference>
<comment type="subcellular location">
    <subcellularLocation>
        <location evidence="1 6">Membrane</location>
        <topology evidence="1 6">Multi-pass membrane protein</topology>
    </subcellularLocation>
</comment>
<dbReference type="PANTHER" id="PTHR47110:SF2">
    <property type="entry name" value="UROPLAKIN-1B"/>
    <property type="match status" value="1"/>
</dbReference>
<sequence length="252" mass="28426">MASRGGLTWLMIIVILCNAFAAAAGLALFALAIWVAVDGYKLYPISGVSGKDDIFAGAWIAIFTGFAYFCTCIFGIYAARKQRRSLMLAYLIIMFIIFIFECASCITAATNRDYLVGNSNVVKKQMLQYYAEDSTKGREITKTWNKVMQDVECCGTDSPLDWVEYNSTFRQLYGTTYPWPLNCCKRLSSFEVADSQGCIIGQTSTMFTRGCFTHIESVLSRYTWAVSWYGFSVQMFVFFMLLIAMVYFTQLG</sequence>
<accession>A0A3B1JHW2</accession>
<proteinExistence type="inferred from homology"/>
<dbReference type="AlphaFoldDB" id="A0A3B1JHW2"/>
<keyword evidence="3 6" id="KW-0812">Transmembrane</keyword>
<feature type="transmembrane region" description="Helical" evidence="6">
    <location>
        <begin position="54"/>
        <end position="79"/>
    </location>
</feature>
<dbReference type="STRING" id="7994.ENSAMXP00000041420"/>
<comment type="similarity">
    <text evidence="2 6">Belongs to the tetraspanin (TM4SF) family.</text>
</comment>
<evidence type="ECO:0000256" key="1">
    <source>
        <dbReference type="ARBA" id="ARBA00004141"/>
    </source>
</evidence>
<evidence type="ECO:0000256" key="3">
    <source>
        <dbReference type="ARBA" id="ARBA00022692"/>
    </source>
</evidence>
<dbReference type="CDD" id="cd03156">
    <property type="entry name" value="uroplakin_I_like_LEL"/>
    <property type="match status" value="1"/>
</dbReference>
<dbReference type="Gene3D" id="1.10.1450.10">
    <property type="entry name" value="Tetraspanin"/>
    <property type="match status" value="1"/>
</dbReference>
<dbReference type="FunCoup" id="A0A3B1JHW2">
    <property type="interactions" value="630"/>
</dbReference>
<reference evidence="8" key="2">
    <citation type="journal article" date="2014" name="Nat. Commun.">
        <title>The cavefish genome reveals candidate genes for eye loss.</title>
        <authorList>
            <person name="McGaugh S.E."/>
            <person name="Gross J.B."/>
            <person name="Aken B."/>
            <person name="Blin M."/>
            <person name="Borowsky R."/>
            <person name="Chalopin D."/>
            <person name="Hinaux H."/>
            <person name="Jeffery W.R."/>
            <person name="Keene A."/>
            <person name="Ma L."/>
            <person name="Minx P."/>
            <person name="Murphy D."/>
            <person name="O'Quin K.E."/>
            <person name="Retaux S."/>
            <person name="Rohner N."/>
            <person name="Searle S.M."/>
            <person name="Stahl B.A."/>
            <person name="Tabin C."/>
            <person name="Volff J.N."/>
            <person name="Yoshizawa M."/>
            <person name="Warren W.C."/>
        </authorList>
    </citation>
    <scope>NUCLEOTIDE SEQUENCE [LARGE SCALE GENOMIC DNA]</scope>
    <source>
        <strain evidence="8">female</strain>
    </source>
</reference>
<reference evidence="7" key="4">
    <citation type="submission" date="2025-09" db="UniProtKB">
        <authorList>
            <consortium name="Ensembl"/>
        </authorList>
    </citation>
    <scope>IDENTIFICATION</scope>
</reference>
<reference evidence="7" key="3">
    <citation type="submission" date="2025-08" db="UniProtKB">
        <authorList>
            <consortium name="Ensembl"/>
        </authorList>
    </citation>
    <scope>IDENTIFICATION</scope>
</reference>
<dbReference type="InterPro" id="IPR000301">
    <property type="entry name" value="Tetraspanin_animals"/>
</dbReference>
<evidence type="ECO:0000313" key="8">
    <source>
        <dbReference type="Proteomes" id="UP000018467"/>
    </source>
</evidence>
<reference evidence="8" key="1">
    <citation type="submission" date="2013-03" db="EMBL/GenBank/DDBJ databases">
        <authorList>
            <person name="Jeffery W."/>
            <person name="Warren W."/>
            <person name="Wilson R.K."/>
        </authorList>
    </citation>
    <scope>NUCLEOTIDE SEQUENCE</scope>
    <source>
        <strain evidence="8">female</strain>
    </source>
</reference>
<dbReference type="Proteomes" id="UP000018467">
    <property type="component" value="Unassembled WGS sequence"/>
</dbReference>
<dbReference type="PIRSF" id="PIRSF002419">
    <property type="entry name" value="Tetraspanin"/>
    <property type="match status" value="1"/>
</dbReference>
<dbReference type="GeneTree" id="ENSGT00940000160881"/>
<evidence type="ECO:0000256" key="2">
    <source>
        <dbReference type="ARBA" id="ARBA00006840"/>
    </source>
</evidence>
<dbReference type="InParanoid" id="A0A3B1JHW2"/>
<keyword evidence="5 6" id="KW-0472">Membrane</keyword>
<evidence type="ECO:0000256" key="6">
    <source>
        <dbReference type="RuleBase" id="RU361218"/>
    </source>
</evidence>